<name>A0A1M7TGV9_9RHOB</name>
<reference evidence="7 8" key="1">
    <citation type="submission" date="2016-12" db="EMBL/GenBank/DDBJ databases">
        <authorList>
            <person name="Song W.-J."/>
            <person name="Kurnit D.M."/>
        </authorList>
    </citation>
    <scope>NUCLEOTIDE SEQUENCE [LARGE SCALE GENOMIC DNA]</scope>
    <source>
        <strain evidence="7 8">CGMCC 1.10808</strain>
    </source>
</reference>
<feature type="transmembrane region" description="Helical" evidence="5">
    <location>
        <begin position="136"/>
        <end position="155"/>
    </location>
</feature>
<evidence type="ECO:0000256" key="3">
    <source>
        <dbReference type="ARBA" id="ARBA00022989"/>
    </source>
</evidence>
<dbReference type="Proteomes" id="UP000184066">
    <property type="component" value="Unassembled WGS sequence"/>
</dbReference>
<evidence type="ECO:0000256" key="4">
    <source>
        <dbReference type="ARBA" id="ARBA00023136"/>
    </source>
</evidence>
<gene>
    <name evidence="7" type="ORF">SAMN05216200_106138</name>
</gene>
<accession>A0A1M7TGV9</accession>
<dbReference type="InterPro" id="IPR006977">
    <property type="entry name" value="Yip1_dom"/>
</dbReference>
<keyword evidence="8" id="KW-1185">Reference proteome</keyword>
<evidence type="ECO:0000313" key="8">
    <source>
        <dbReference type="Proteomes" id="UP000184066"/>
    </source>
</evidence>
<keyword evidence="4 5" id="KW-0472">Membrane</keyword>
<dbReference type="OrthoDB" id="7688451at2"/>
<evidence type="ECO:0000256" key="5">
    <source>
        <dbReference type="SAM" id="Phobius"/>
    </source>
</evidence>
<dbReference type="GO" id="GO:0016020">
    <property type="term" value="C:membrane"/>
    <property type="evidence" value="ECO:0007669"/>
    <property type="project" value="UniProtKB-SubCell"/>
</dbReference>
<feature type="transmembrane region" description="Helical" evidence="5">
    <location>
        <begin position="101"/>
        <end position="124"/>
    </location>
</feature>
<feature type="transmembrane region" description="Helical" evidence="5">
    <location>
        <begin position="64"/>
        <end position="89"/>
    </location>
</feature>
<keyword evidence="2 5" id="KW-0812">Transmembrane</keyword>
<proteinExistence type="predicted"/>
<evidence type="ECO:0000259" key="6">
    <source>
        <dbReference type="Pfam" id="PF04893"/>
    </source>
</evidence>
<keyword evidence="3 5" id="KW-1133">Transmembrane helix</keyword>
<feature type="transmembrane region" description="Helical" evidence="5">
    <location>
        <begin position="23"/>
        <end position="44"/>
    </location>
</feature>
<evidence type="ECO:0000256" key="1">
    <source>
        <dbReference type="ARBA" id="ARBA00004141"/>
    </source>
</evidence>
<protein>
    <recommendedName>
        <fullName evidence="6">Yip1 domain-containing protein</fullName>
    </recommendedName>
</protein>
<feature type="domain" description="Yip1" evidence="6">
    <location>
        <begin position="13"/>
        <end position="182"/>
    </location>
</feature>
<dbReference type="Pfam" id="PF04893">
    <property type="entry name" value="Yip1"/>
    <property type="match status" value="1"/>
</dbReference>
<dbReference type="STRING" id="1189325.SAMN04488119_10665"/>
<dbReference type="AlphaFoldDB" id="A0A1M7TGV9"/>
<feature type="transmembrane region" description="Helical" evidence="5">
    <location>
        <begin position="167"/>
        <end position="193"/>
    </location>
</feature>
<evidence type="ECO:0000313" key="7">
    <source>
        <dbReference type="EMBL" id="SHN69940.1"/>
    </source>
</evidence>
<organism evidence="7 8">
    <name type="scientific">Oceanicella actignis</name>
    <dbReference type="NCBI Taxonomy" id="1189325"/>
    <lineage>
        <taxon>Bacteria</taxon>
        <taxon>Pseudomonadati</taxon>
        <taxon>Pseudomonadota</taxon>
        <taxon>Alphaproteobacteria</taxon>
        <taxon>Rhodobacterales</taxon>
        <taxon>Paracoccaceae</taxon>
        <taxon>Oceanicella</taxon>
    </lineage>
</organism>
<sequence>MINDFLLNLRDAYLRPRESARRIIAAAPDMSACVLMVTLGYLIQSVLSGLTFALAGLPPAPAGLAARALELLAQLFMFALLAQGAYALGARFGGRGARMQVAAAVAWHSLATSALAPATALGMAAARPEAGLPEGLALLLPFSVGVSIWMFAQFVAEAHGFTRLAPVIGATLVGFIALGFVALVAAGLIGGLLG</sequence>
<evidence type="ECO:0000256" key="2">
    <source>
        <dbReference type="ARBA" id="ARBA00022692"/>
    </source>
</evidence>
<dbReference type="RefSeq" id="WP_072747561.1">
    <property type="nucleotide sequence ID" value="NZ_FOHL01000006.1"/>
</dbReference>
<dbReference type="EMBL" id="FRDL01000006">
    <property type="protein sequence ID" value="SHN69940.1"/>
    <property type="molecule type" value="Genomic_DNA"/>
</dbReference>
<comment type="subcellular location">
    <subcellularLocation>
        <location evidence="1">Membrane</location>
        <topology evidence="1">Multi-pass membrane protein</topology>
    </subcellularLocation>
</comment>